<comment type="caution">
    <text evidence="1">The sequence shown here is derived from an EMBL/GenBank/DDBJ whole genome shotgun (WGS) entry which is preliminary data.</text>
</comment>
<keyword evidence="2" id="KW-1185">Reference proteome</keyword>
<dbReference type="EMBL" id="JAPWTK010000009">
    <property type="protein sequence ID" value="KAJ8960293.1"/>
    <property type="molecule type" value="Genomic_DNA"/>
</dbReference>
<protein>
    <submittedName>
        <fullName evidence="1">Uncharacterized protein</fullName>
    </submittedName>
</protein>
<evidence type="ECO:0000313" key="2">
    <source>
        <dbReference type="Proteomes" id="UP001162162"/>
    </source>
</evidence>
<reference evidence="1" key="1">
    <citation type="journal article" date="2023" name="Insect Mol. Biol.">
        <title>Genome sequencing provides insights into the evolution of gene families encoding plant cell wall-degrading enzymes in longhorned beetles.</title>
        <authorList>
            <person name="Shin N.R."/>
            <person name="Okamura Y."/>
            <person name="Kirsch R."/>
            <person name="Pauchet Y."/>
        </authorList>
    </citation>
    <scope>NUCLEOTIDE SEQUENCE</scope>
    <source>
        <strain evidence="1">AMC_N1</strain>
    </source>
</reference>
<proteinExistence type="predicted"/>
<organism evidence="1 2">
    <name type="scientific">Aromia moschata</name>
    <dbReference type="NCBI Taxonomy" id="1265417"/>
    <lineage>
        <taxon>Eukaryota</taxon>
        <taxon>Metazoa</taxon>
        <taxon>Ecdysozoa</taxon>
        <taxon>Arthropoda</taxon>
        <taxon>Hexapoda</taxon>
        <taxon>Insecta</taxon>
        <taxon>Pterygota</taxon>
        <taxon>Neoptera</taxon>
        <taxon>Endopterygota</taxon>
        <taxon>Coleoptera</taxon>
        <taxon>Polyphaga</taxon>
        <taxon>Cucujiformia</taxon>
        <taxon>Chrysomeloidea</taxon>
        <taxon>Cerambycidae</taxon>
        <taxon>Cerambycinae</taxon>
        <taxon>Callichromatini</taxon>
        <taxon>Aromia</taxon>
    </lineage>
</organism>
<gene>
    <name evidence="1" type="ORF">NQ318_004019</name>
</gene>
<evidence type="ECO:0000313" key="1">
    <source>
        <dbReference type="EMBL" id="KAJ8960293.1"/>
    </source>
</evidence>
<dbReference type="AlphaFoldDB" id="A0AAV8Z7T2"/>
<accession>A0AAV8Z7T2</accession>
<name>A0AAV8Z7T2_9CUCU</name>
<sequence length="125" mass="14018">MLKSHRVLPQAKCLFWPLKSGGETSLEPSSCSQGHECIPLSQCKPEDFNFVLYPCHAGLNLYCCPSEGVQNASATEVITRRKELFPVNCGVIYLGNKIIGCKIDIDCRRRVQYIQRVRESLPTTS</sequence>
<dbReference type="Proteomes" id="UP001162162">
    <property type="component" value="Unassembled WGS sequence"/>
</dbReference>